<evidence type="ECO:0000313" key="2">
    <source>
        <dbReference type="Proteomes" id="UP001281147"/>
    </source>
</evidence>
<keyword evidence="2" id="KW-1185">Reference proteome</keyword>
<accession>A0ACC3MS51</accession>
<comment type="caution">
    <text evidence="1">The sequence shown here is derived from an EMBL/GenBank/DDBJ whole genome shotgun (WGS) entry which is preliminary data.</text>
</comment>
<protein>
    <submittedName>
        <fullName evidence="1">Uncharacterized protein</fullName>
    </submittedName>
</protein>
<proteinExistence type="predicted"/>
<organism evidence="1 2">
    <name type="scientific">Vermiconidia calcicola</name>
    <dbReference type="NCBI Taxonomy" id="1690605"/>
    <lineage>
        <taxon>Eukaryota</taxon>
        <taxon>Fungi</taxon>
        <taxon>Dikarya</taxon>
        <taxon>Ascomycota</taxon>
        <taxon>Pezizomycotina</taxon>
        <taxon>Dothideomycetes</taxon>
        <taxon>Dothideomycetidae</taxon>
        <taxon>Mycosphaerellales</taxon>
        <taxon>Extremaceae</taxon>
        <taxon>Vermiconidia</taxon>
    </lineage>
</organism>
<dbReference type="Proteomes" id="UP001281147">
    <property type="component" value="Unassembled WGS sequence"/>
</dbReference>
<dbReference type="EMBL" id="JAUTXU010000184">
    <property type="protein sequence ID" value="KAK3700528.1"/>
    <property type="molecule type" value="Genomic_DNA"/>
</dbReference>
<evidence type="ECO:0000313" key="1">
    <source>
        <dbReference type="EMBL" id="KAK3700528.1"/>
    </source>
</evidence>
<name>A0ACC3MS51_9PEZI</name>
<reference evidence="1" key="1">
    <citation type="submission" date="2023-07" db="EMBL/GenBank/DDBJ databases">
        <title>Black Yeasts Isolated from many extreme environments.</title>
        <authorList>
            <person name="Coleine C."/>
            <person name="Stajich J.E."/>
            <person name="Selbmann L."/>
        </authorList>
    </citation>
    <scope>NUCLEOTIDE SEQUENCE</scope>
    <source>
        <strain evidence="1">CCFEE 5714</strain>
    </source>
</reference>
<sequence>MVSQEQLHRRKRSRYDSFTADEQQQPSAKRSKTSRSRYSAQFWDPLSKVPLTRRALQEFDRRTKLGQSTPAVGAKKAPAPRRLLRSGTRRLKNLAKNGGPDLSKLRGYADTPTSNAAMSQSSSQQSKRKRASSTPKSRTSDKTKTTTYSAELVQKAIDNGVYPKGYRMEDGKRPPNPDNIVEIRDILIRHRPSLSPSRFSENAFEEFQDSNERATSEGVAMAQVIPTITGLKEKQFYSAGNIPFYRLAELDPELSAPNPAKYYGAPPKQIHKRVRGELDQYIIPSNATNRPVAPNFFLEGNSASGKPHVAQRQAMYDGWAGARGMHHLQNYGSSSLMYDSNAYTMEATYSDGQLKMYATHPRESASGGTEYYMTQLETYAMTGNANSFRGGAAAYRNAREWTQRQRDLFIADANATALRMSTERVASVSQTESHAEASSTVAEGSFSSETSADELALDSQSTTKKQRASTEILLSG</sequence>
<gene>
    <name evidence="1" type="ORF">LTR37_015929</name>
</gene>